<dbReference type="InterPro" id="IPR013328">
    <property type="entry name" value="6PGD_dom2"/>
</dbReference>
<evidence type="ECO:0000259" key="5">
    <source>
        <dbReference type="Pfam" id="PF00725"/>
    </source>
</evidence>
<dbReference type="GO" id="GO:0006631">
    <property type="term" value="P:fatty acid metabolic process"/>
    <property type="evidence" value="ECO:0007669"/>
    <property type="project" value="InterPro"/>
</dbReference>
<evidence type="ECO:0000256" key="4">
    <source>
        <dbReference type="SAM" id="MobiDB-lite"/>
    </source>
</evidence>
<comment type="pathway">
    <text evidence="1">Lipid metabolism; butanoate metabolism.</text>
</comment>
<keyword evidence="3" id="KW-0560">Oxidoreductase</keyword>
<name>A0A8J2TVE2_9MICO</name>
<feature type="domain" description="3-hydroxyacyl-CoA dehydrogenase NAD binding" evidence="6">
    <location>
        <begin position="62"/>
        <end position="240"/>
    </location>
</feature>
<dbReference type="InterPro" id="IPR006108">
    <property type="entry name" value="3HC_DH_C"/>
</dbReference>
<sequence length="377" mass="39400">MTDRNDASRTGSPQSPSCHSADPSAAPGKTAHSADAVTRSSPQPARRPAHASPPDDPPVSVAAVVGLGYMGGGIAASIARAGVQCRVFDADAERTAARIQELAAEFARLAEDGLVAADEARAVAENLVPGSSLEADLPAAQVVIEAVPESPQLKHAVLGEIDRCAAPDAVIGTNTSSIRIAELAGALRDPGRFAGTHWMNPAPFVPGVEIVPSPHTGPETVERLRRFHTQVGKVPTVVGDVTGFVANRLQHVMFCEAARLVAEGVASAVEVDEVVRHSFGYRLAAFGPFEVADIAGLDVYQASVGLQKDAYGERFAVPEALRELVADGRLGLKSGAGFTPLAGRDPKEVALARDRYFIELTRLLERPGSPGPALRGE</sequence>
<dbReference type="Pfam" id="PF00725">
    <property type="entry name" value="3HCDH"/>
    <property type="match status" value="1"/>
</dbReference>
<feature type="compositionally biased region" description="Polar residues" evidence="4">
    <location>
        <begin position="8"/>
        <end position="18"/>
    </location>
</feature>
<dbReference type="EMBL" id="BMFY01000001">
    <property type="protein sequence ID" value="GGA03922.1"/>
    <property type="molecule type" value="Genomic_DNA"/>
</dbReference>
<dbReference type="GO" id="GO:0016616">
    <property type="term" value="F:oxidoreductase activity, acting on the CH-OH group of donors, NAD or NADP as acceptor"/>
    <property type="evidence" value="ECO:0007669"/>
    <property type="project" value="InterPro"/>
</dbReference>
<evidence type="ECO:0000313" key="8">
    <source>
        <dbReference type="Proteomes" id="UP000616114"/>
    </source>
</evidence>
<comment type="caution">
    <text evidence="7">The sequence shown here is derived from an EMBL/GenBank/DDBJ whole genome shotgun (WGS) entry which is preliminary data.</text>
</comment>
<reference evidence="7" key="1">
    <citation type="journal article" date="2014" name="Int. J. Syst. Evol. Microbiol.">
        <title>Complete genome sequence of Corynebacterium casei LMG S-19264T (=DSM 44701T), isolated from a smear-ripened cheese.</title>
        <authorList>
            <consortium name="US DOE Joint Genome Institute (JGI-PGF)"/>
            <person name="Walter F."/>
            <person name="Albersmeier A."/>
            <person name="Kalinowski J."/>
            <person name="Ruckert C."/>
        </authorList>
    </citation>
    <scope>NUCLEOTIDE SEQUENCE</scope>
    <source>
        <strain evidence="7">CGMCC 1.12785</strain>
    </source>
</reference>
<evidence type="ECO:0000256" key="2">
    <source>
        <dbReference type="ARBA" id="ARBA00009463"/>
    </source>
</evidence>
<feature type="compositionally biased region" description="Low complexity" evidence="4">
    <location>
        <begin position="39"/>
        <end position="58"/>
    </location>
</feature>
<evidence type="ECO:0000313" key="7">
    <source>
        <dbReference type="EMBL" id="GGA03922.1"/>
    </source>
</evidence>
<protein>
    <submittedName>
        <fullName evidence="7">3-hydroxyacyl-CoA dehydrogenase</fullName>
    </submittedName>
</protein>
<dbReference type="Gene3D" id="1.10.1040.10">
    <property type="entry name" value="N-(1-d-carboxylethyl)-l-norvaline Dehydrogenase, domain 2"/>
    <property type="match status" value="1"/>
</dbReference>
<gene>
    <name evidence="7" type="ORF">GCM10011333_03370</name>
</gene>
<dbReference type="SUPFAM" id="SSF48179">
    <property type="entry name" value="6-phosphogluconate dehydrogenase C-terminal domain-like"/>
    <property type="match status" value="1"/>
</dbReference>
<dbReference type="RefSeq" id="WP_188549174.1">
    <property type="nucleotide sequence ID" value="NZ_BMFY01000001.1"/>
</dbReference>
<dbReference type="GO" id="GO:0070403">
    <property type="term" value="F:NAD+ binding"/>
    <property type="evidence" value="ECO:0007669"/>
    <property type="project" value="InterPro"/>
</dbReference>
<keyword evidence="8" id="KW-1185">Reference proteome</keyword>
<dbReference type="Proteomes" id="UP000616114">
    <property type="component" value="Unassembled WGS sequence"/>
</dbReference>
<reference evidence="7" key="2">
    <citation type="submission" date="2020-09" db="EMBL/GenBank/DDBJ databases">
        <authorList>
            <person name="Sun Q."/>
            <person name="Zhou Y."/>
        </authorList>
    </citation>
    <scope>NUCLEOTIDE SEQUENCE</scope>
    <source>
        <strain evidence="7">CGMCC 1.12785</strain>
    </source>
</reference>
<organism evidence="7 8">
    <name type="scientific">Sediminivirga luteola</name>
    <dbReference type="NCBI Taxonomy" id="1774748"/>
    <lineage>
        <taxon>Bacteria</taxon>
        <taxon>Bacillati</taxon>
        <taxon>Actinomycetota</taxon>
        <taxon>Actinomycetes</taxon>
        <taxon>Micrococcales</taxon>
        <taxon>Brevibacteriaceae</taxon>
        <taxon>Sediminivirga</taxon>
    </lineage>
</organism>
<proteinExistence type="inferred from homology"/>
<dbReference type="Gene3D" id="3.40.50.720">
    <property type="entry name" value="NAD(P)-binding Rossmann-like Domain"/>
    <property type="match status" value="1"/>
</dbReference>
<comment type="similarity">
    <text evidence="2">Belongs to the 3-hydroxyacyl-CoA dehydrogenase family.</text>
</comment>
<dbReference type="InterPro" id="IPR006176">
    <property type="entry name" value="3-OHacyl-CoA_DH_NAD-bd"/>
</dbReference>
<evidence type="ECO:0000259" key="6">
    <source>
        <dbReference type="Pfam" id="PF02737"/>
    </source>
</evidence>
<dbReference type="PANTHER" id="PTHR48075:SF5">
    <property type="entry name" value="3-HYDROXYBUTYRYL-COA DEHYDROGENASE"/>
    <property type="match status" value="1"/>
</dbReference>
<feature type="region of interest" description="Disordered" evidence="4">
    <location>
        <begin position="1"/>
        <end position="58"/>
    </location>
</feature>
<accession>A0A8J2TVE2</accession>
<dbReference type="Pfam" id="PF02737">
    <property type="entry name" value="3HCDH_N"/>
    <property type="match status" value="1"/>
</dbReference>
<dbReference type="PANTHER" id="PTHR48075">
    <property type="entry name" value="3-HYDROXYACYL-COA DEHYDROGENASE FAMILY PROTEIN"/>
    <property type="match status" value="1"/>
</dbReference>
<evidence type="ECO:0000256" key="1">
    <source>
        <dbReference type="ARBA" id="ARBA00005086"/>
    </source>
</evidence>
<dbReference type="SUPFAM" id="SSF51735">
    <property type="entry name" value="NAD(P)-binding Rossmann-fold domains"/>
    <property type="match status" value="1"/>
</dbReference>
<dbReference type="InterPro" id="IPR036291">
    <property type="entry name" value="NAD(P)-bd_dom_sf"/>
</dbReference>
<feature type="domain" description="3-hydroxyacyl-CoA dehydrogenase C-terminal" evidence="5">
    <location>
        <begin position="243"/>
        <end position="338"/>
    </location>
</feature>
<evidence type="ECO:0000256" key="3">
    <source>
        <dbReference type="ARBA" id="ARBA00023002"/>
    </source>
</evidence>
<dbReference type="AlphaFoldDB" id="A0A8J2TVE2"/>
<dbReference type="InterPro" id="IPR008927">
    <property type="entry name" value="6-PGluconate_DH-like_C_sf"/>
</dbReference>